<proteinExistence type="predicted"/>
<reference evidence="1" key="1">
    <citation type="submission" date="2021-10" db="EMBL/GenBank/DDBJ databases">
        <title>Melipona bicolor Genome sequencing and assembly.</title>
        <authorList>
            <person name="Araujo N.S."/>
            <person name="Arias M.C."/>
        </authorList>
    </citation>
    <scope>NUCLEOTIDE SEQUENCE</scope>
    <source>
        <strain evidence="1">USP_2M_L1-L4_2017</strain>
        <tissue evidence="1">Whole body</tissue>
    </source>
</reference>
<dbReference type="InterPro" id="IPR014752">
    <property type="entry name" value="Arrestin-like_C"/>
</dbReference>
<dbReference type="AlphaFoldDB" id="A0AA40KJT0"/>
<dbReference type="SUPFAM" id="SSF81296">
    <property type="entry name" value="E set domains"/>
    <property type="match status" value="1"/>
</dbReference>
<dbReference type="Proteomes" id="UP001177670">
    <property type="component" value="Unassembled WGS sequence"/>
</dbReference>
<organism evidence="1 2">
    <name type="scientific">Melipona bicolor</name>
    <dbReference type="NCBI Taxonomy" id="60889"/>
    <lineage>
        <taxon>Eukaryota</taxon>
        <taxon>Metazoa</taxon>
        <taxon>Ecdysozoa</taxon>
        <taxon>Arthropoda</taxon>
        <taxon>Hexapoda</taxon>
        <taxon>Insecta</taxon>
        <taxon>Pterygota</taxon>
        <taxon>Neoptera</taxon>
        <taxon>Endopterygota</taxon>
        <taxon>Hymenoptera</taxon>
        <taxon>Apocrita</taxon>
        <taxon>Aculeata</taxon>
        <taxon>Apoidea</taxon>
        <taxon>Anthophila</taxon>
        <taxon>Apidae</taxon>
        <taxon>Melipona</taxon>
    </lineage>
</organism>
<evidence type="ECO:0000313" key="1">
    <source>
        <dbReference type="EMBL" id="KAK1122923.1"/>
    </source>
</evidence>
<dbReference type="EMBL" id="JAHYIQ010000021">
    <property type="protein sequence ID" value="KAK1122923.1"/>
    <property type="molecule type" value="Genomic_DNA"/>
</dbReference>
<gene>
    <name evidence="1" type="ORF">K0M31_008561</name>
</gene>
<name>A0AA40KJT0_9HYME</name>
<keyword evidence="2" id="KW-1185">Reference proteome</keyword>
<sequence length="130" mass="14687">MLILAIRSALVQRLRNVGRASVFCEHNAHVLYLARPVSGHLKPVENAEHIYKTDGRLQDRGRVAARHVGLQFYHSVSVVDPSQRENLGIIVQYKVKVKLCLGRLGGEADCDDDIIFEDFARLRLKDEPDV</sequence>
<evidence type="ECO:0000313" key="2">
    <source>
        <dbReference type="Proteomes" id="UP001177670"/>
    </source>
</evidence>
<dbReference type="Gene3D" id="2.60.40.640">
    <property type="match status" value="1"/>
</dbReference>
<accession>A0AA40KJT0</accession>
<protein>
    <submittedName>
        <fullName evidence="1">Uncharacterized protein</fullName>
    </submittedName>
</protein>
<comment type="caution">
    <text evidence="1">The sequence shown here is derived from an EMBL/GenBank/DDBJ whole genome shotgun (WGS) entry which is preliminary data.</text>
</comment>
<dbReference type="InterPro" id="IPR014756">
    <property type="entry name" value="Ig_E-set"/>
</dbReference>